<dbReference type="PIRSF" id="PIRSF004869">
    <property type="entry name" value="PflX_prd"/>
    <property type="match status" value="1"/>
</dbReference>
<accession>A0AAJ1MP26</accession>
<evidence type="ECO:0000256" key="2">
    <source>
        <dbReference type="ARBA" id="ARBA00022691"/>
    </source>
</evidence>
<dbReference type="GO" id="GO:0046872">
    <property type="term" value="F:metal ion binding"/>
    <property type="evidence" value="ECO:0007669"/>
    <property type="project" value="UniProtKB-KW"/>
</dbReference>
<keyword evidence="4 6" id="KW-0408">Iron</keyword>
<dbReference type="GO" id="GO:0003824">
    <property type="term" value="F:catalytic activity"/>
    <property type="evidence" value="ECO:0007669"/>
    <property type="project" value="InterPro"/>
</dbReference>
<dbReference type="PROSITE" id="PS50172">
    <property type="entry name" value="BRCT"/>
    <property type="match status" value="1"/>
</dbReference>
<dbReference type="SFLD" id="SFLDG01101">
    <property type="entry name" value="Uncharacterised_Radical_SAM_Su"/>
    <property type="match status" value="1"/>
</dbReference>
<protein>
    <submittedName>
        <fullName evidence="9">AmmeMemoRadiSam system radical SAM enzyme</fullName>
    </submittedName>
</protein>
<dbReference type="InterPro" id="IPR016431">
    <property type="entry name" value="Pyrv-formate_lyase-activ_prd"/>
</dbReference>
<dbReference type="InterPro" id="IPR027596">
    <property type="entry name" value="AmmeMemoSam_rS"/>
</dbReference>
<comment type="cofactor">
    <cofactor evidence="6">
        <name>[4Fe-4S] cluster</name>
        <dbReference type="ChEBI" id="CHEBI:49883"/>
    </cofactor>
    <text evidence="6">Binds 1 [4Fe-4S] cluster. The cluster is coordinated with 3 cysteines and an exchangeable S-adenosyl-L-methionine.</text>
</comment>
<feature type="domain" description="Radical SAM core" evidence="8">
    <location>
        <begin position="55"/>
        <end position="279"/>
    </location>
</feature>
<sequence length="320" mass="35092">MALNCFLCPNNCKIEDGYFGVCGVRGAVDGRFNLPYNGLISAISTDPVEKKPLYHFHPGKTIFSIGFFGCSLSCPFCQNYRISKEFPAPSDAEPKSPSQIVDAALKSGSFGIAYTYSEPLIHYEWLLECLKTARTAGLKNILVTNGYINPEPASELITYIDAVNIDLKSFSEDFYQDVLKGRLQPVKDFITLASKHTHTEITTLVIPDKNDSEEELEQAAGFIAGLGKSIPWHLSAYYPSYKYNQRPTAPEQLISLAEKVSKQLNFVYTGNIAGGISDTLCPVCGNKLIIRTGYRTLTSGISSGKCTGCRTDVSSFGIIL</sequence>
<dbReference type="GO" id="GO:0051539">
    <property type="term" value="F:4 iron, 4 sulfur cluster binding"/>
    <property type="evidence" value="ECO:0007669"/>
    <property type="project" value="UniProtKB-KW"/>
</dbReference>
<dbReference type="InterPro" id="IPR034457">
    <property type="entry name" value="Organic_radical-activating"/>
</dbReference>
<dbReference type="InterPro" id="IPR001357">
    <property type="entry name" value="BRCT_dom"/>
</dbReference>
<dbReference type="NCBIfam" id="TIGR04337">
    <property type="entry name" value="AmmeMemoSam_rS"/>
    <property type="match status" value="1"/>
</dbReference>
<feature type="domain" description="BRCT" evidence="7">
    <location>
        <begin position="119"/>
        <end position="143"/>
    </location>
</feature>
<evidence type="ECO:0000256" key="5">
    <source>
        <dbReference type="ARBA" id="ARBA00023014"/>
    </source>
</evidence>
<organism evidence="9 10">
    <name type="scientific">Candidatus Thalassospirochaeta sargassi</name>
    <dbReference type="NCBI Taxonomy" id="3119039"/>
    <lineage>
        <taxon>Bacteria</taxon>
        <taxon>Pseudomonadati</taxon>
        <taxon>Spirochaetota</taxon>
        <taxon>Spirochaetia</taxon>
        <taxon>Spirochaetales</taxon>
        <taxon>Spirochaetaceae</taxon>
        <taxon>Candidatus Thalassospirochaeta</taxon>
    </lineage>
</organism>
<proteinExistence type="predicted"/>
<evidence type="ECO:0000256" key="4">
    <source>
        <dbReference type="ARBA" id="ARBA00023004"/>
    </source>
</evidence>
<dbReference type="PROSITE" id="PS51918">
    <property type="entry name" value="RADICAL_SAM"/>
    <property type="match status" value="1"/>
</dbReference>
<keyword evidence="3 6" id="KW-0479">Metal-binding</keyword>
<keyword evidence="1" id="KW-0004">4Fe-4S</keyword>
<dbReference type="InterPro" id="IPR007197">
    <property type="entry name" value="rSAM"/>
</dbReference>
<dbReference type="SUPFAM" id="SSF102114">
    <property type="entry name" value="Radical SAM enzymes"/>
    <property type="match status" value="1"/>
</dbReference>
<dbReference type="Gene3D" id="3.20.20.70">
    <property type="entry name" value="Aldolase class I"/>
    <property type="match status" value="1"/>
</dbReference>
<evidence type="ECO:0000259" key="7">
    <source>
        <dbReference type="PROSITE" id="PS50172"/>
    </source>
</evidence>
<name>A0AAJ1MP26_9SPIO</name>
<dbReference type="InterPro" id="IPR058240">
    <property type="entry name" value="rSAM_sf"/>
</dbReference>
<comment type="caution">
    <text evidence="9">The sequence shown here is derived from an EMBL/GenBank/DDBJ whole genome shotgun (WGS) entry which is preliminary data.</text>
</comment>
<evidence type="ECO:0000256" key="6">
    <source>
        <dbReference type="PIRSR" id="PIRSR004869-50"/>
    </source>
</evidence>
<feature type="binding site" evidence="6">
    <location>
        <position position="70"/>
    </location>
    <ligand>
        <name>[4Fe-4S] cluster</name>
        <dbReference type="ChEBI" id="CHEBI:49883"/>
        <note>4Fe-4S-S-AdoMet</note>
    </ligand>
</feature>
<dbReference type="AlphaFoldDB" id="A0AAJ1MP26"/>
<evidence type="ECO:0000259" key="8">
    <source>
        <dbReference type="PROSITE" id="PS51918"/>
    </source>
</evidence>
<feature type="binding site" evidence="6">
    <location>
        <position position="77"/>
    </location>
    <ligand>
        <name>[4Fe-4S] cluster</name>
        <dbReference type="ChEBI" id="CHEBI:49883"/>
        <note>4Fe-4S-S-AdoMet</note>
    </ligand>
</feature>
<dbReference type="PANTHER" id="PTHR30352">
    <property type="entry name" value="PYRUVATE FORMATE-LYASE-ACTIVATING ENZYME"/>
    <property type="match status" value="1"/>
</dbReference>
<reference evidence="9 10" key="1">
    <citation type="submission" date="2022-12" db="EMBL/GenBank/DDBJ databases">
        <title>Metagenome assembled genome from gulf of manar.</title>
        <authorList>
            <person name="Kohli P."/>
            <person name="Pk S."/>
            <person name="Venkata Ramana C."/>
            <person name="Sasikala C."/>
        </authorList>
    </citation>
    <scope>NUCLEOTIDE SEQUENCE [LARGE SCALE GENOMIC DNA]</scope>
    <source>
        <strain evidence="9">JB008</strain>
    </source>
</reference>
<dbReference type="EMBL" id="JAQQAL010000022">
    <property type="protein sequence ID" value="MDC7227134.1"/>
    <property type="molecule type" value="Genomic_DNA"/>
</dbReference>
<dbReference type="CDD" id="cd01335">
    <property type="entry name" value="Radical_SAM"/>
    <property type="match status" value="1"/>
</dbReference>
<dbReference type="Proteomes" id="UP001221217">
    <property type="component" value="Unassembled WGS sequence"/>
</dbReference>
<evidence type="ECO:0000256" key="3">
    <source>
        <dbReference type="ARBA" id="ARBA00022723"/>
    </source>
</evidence>
<dbReference type="InterPro" id="IPR013785">
    <property type="entry name" value="Aldolase_TIM"/>
</dbReference>
<dbReference type="PANTHER" id="PTHR30352:SF5">
    <property type="entry name" value="PYRUVATE FORMATE-LYASE 1-ACTIVATING ENZYME"/>
    <property type="match status" value="1"/>
</dbReference>
<keyword evidence="2 6" id="KW-0949">S-adenosyl-L-methionine</keyword>
<evidence type="ECO:0000256" key="1">
    <source>
        <dbReference type="ARBA" id="ARBA00022485"/>
    </source>
</evidence>
<evidence type="ECO:0000313" key="10">
    <source>
        <dbReference type="Proteomes" id="UP001221217"/>
    </source>
</evidence>
<feature type="binding site" evidence="6">
    <location>
        <position position="74"/>
    </location>
    <ligand>
        <name>[4Fe-4S] cluster</name>
        <dbReference type="ChEBI" id="CHEBI:49883"/>
        <note>4Fe-4S-S-AdoMet</note>
    </ligand>
</feature>
<gene>
    <name evidence="9" type="primary">amrS</name>
    <name evidence="9" type="ORF">PQJ61_10270</name>
</gene>
<dbReference type="SFLD" id="SFLDS00029">
    <property type="entry name" value="Radical_SAM"/>
    <property type="match status" value="1"/>
</dbReference>
<evidence type="ECO:0000313" key="9">
    <source>
        <dbReference type="EMBL" id="MDC7227134.1"/>
    </source>
</evidence>
<keyword evidence="5 6" id="KW-0411">Iron-sulfur</keyword>
<dbReference type="Pfam" id="PF04055">
    <property type="entry name" value="Radical_SAM"/>
    <property type="match status" value="1"/>
</dbReference>